<dbReference type="Pfam" id="PF01728">
    <property type="entry name" value="FtsJ"/>
    <property type="match status" value="1"/>
</dbReference>
<keyword evidence="7" id="KW-0542">Nucleomorph</keyword>
<dbReference type="Gene3D" id="3.40.50.150">
    <property type="entry name" value="Vaccinia Virus protein VP39"/>
    <property type="match status" value="1"/>
</dbReference>
<dbReference type="SUPFAM" id="SSF53335">
    <property type="entry name" value="S-adenosyl-L-methionine-dependent methyltransferases"/>
    <property type="match status" value="1"/>
</dbReference>
<evidence type="ECO:0000313" key="8">
    <source>
        <dbReference type="Proteomes" id="UP000243425"/>
    </source>
</evidence>
<reference evidence="7 8" key="1">
    <citation type="journal article" date="2006" name="Proc. Natl. Acad. Sci. U.S.A.">
        <title>Complete nucleotide sequence of the chlorarachniophyte nucleomorph: nature's smallest nucleus.</title>
        <authorList>
            <person name="Gilson P.R."/>
            <person name="Su V."/>
            <person name="Slamovits C.H."/>
            <person name="Reith M.E."/>
            <person name="Keeling P.J."/>
            <person name="McFadden G.I."/>
        </authorList>
    </citation>
    <scope>NUCLEOTIDE SEQUENCE [LARGE SCALE GENOMIC DNA]</scope>
    <source>
        <strain evidence="8">CCMP621</strain>
    </source>
</reference>
<keyword evidence="3" id="KW-0808">Transferase</keyword>
<keyword evidence="5" id="KW-0472">Membrane</keyword>
<proteinExistence type="inferred from homology"/>
<evidence type="ECO:0000256" key="4">
    <source>
        <dbReference type="ARBA" id="ARBA00022691"/>
    </source>
</evidence>
<dbReference type="InterPro" id="IPR002877">
    <property type="entry name" value="RNA_MeTrfase_FtsJ_dom"/>
</dbReference>
<protein>
    <submittedName>
        <fullName evidence="7">Sbp1</fullName>
    </submittedName>
</protein>
<dbReference type="InterPro" id="IPR015507">
    <property type="entry name" value="rRNA-MeTfrase_E"/>
</dbReference>
<keyword evidence="4" id="KW-0949">S-adenosyl-L-methionine</keyword>
<evidence type="ECO:0000256" key="1">
    <source>
        <dbReference type="ARBA" id="ARBA00022552"/>
    </source>
</evidence>
<dbReference type="PANTHER" id="PTHR10920:SF13">
    <property type="entry name" value="PRE-RRNA 2'-O-RIBOSE RNA METHYLTRANSFERASE FTSJ3"/>
    <property type="match status" value="1"/>
</dbReference>
<dbReference type="InterPro" id="IPR050082">
    <property type="entry name" value="RNA_methyltr_RlmE"/>
</dbReference>
<evidence type="ECO:0000256" key="5">
    <source>
        <dbReference type="SAM" id="Phobius"/>
    </source>
</evidence>
<dbReference type="GeneID" id="5788375"/>
<evidence type="ECO:0000313" key="7">
    <source>
        <dbReference type="EMBL" id="ABA27241.1"/>
    </source>
</evidence>
<keyword evidence="2" id="KW-0489">Methyltransferase</keyword>
<feature type="transmembrane region" description="Helical" evidence="5">
    <location>
        <begin position="14"/>
        <end position="34"/>
    </location>
</feature>
<dbReference type="GO" id="GO:0000463">
    <property type="term" value="P:maturation of LSU-rRNA from tricistronic rRNA transcript (SSU-rRNA, 5.8S rRNA, LSU-rRNA)"/>
    <property type="evidence" value="ECO:0007669"/>
    <property type="project" value="TreeGrafter"/>
</dbReference>
<gene>
    <name evidence="7" type="primary">sbp1</name>
</gene>
<keyword evidence="5" id="KW-1133">Transmembrane helix</keyword>
<dbReference type="GO" id="GO:0030687">
    <property type="term" value="C:preribosome, large subunit precursor"/>
    <property type="evidence" value="ECO:0007669"/>
    <property type="project" value="TreeGrafter"/>
</dbReference>
<name>Q3LWC3_BIGNA</name>
<evidence type="ECO:0000256" key="3">
    <source>
        <dbReference type="ARBA" id="ARBA00022679"/>
    </source>
</evidence>
<sequence>METLGVVYLSDKDLFCPLVCTFMLGFFFLQQLLLSMSKEKFFRLSKKFKYLYFHSFRSRSAFKLIQIEKKFNLLRFTNRIIDLCCFPGGWLQIIQLLAKRSYLIVGVDLVKIKPLQSVIFIKMSIRSPMLYPALNKISKGAYYDCLLNDGSPNVGTENIIDSEMQNGLAFFSFKIAIKVLRDGGSLVSKFFISKNLNIFIYLLRILFKYVIILKPNASRVHSSEVYILNFNFSGFKKKRYLDIDSISIKKNIVMNLINLTHGTSLNEMLSSNQIIISIFLKRYINV</sequence>
<dbReference type="GO" id="GO:0008650">
    <property type="term" value="F:rRNA (uridine-2'-O-)-methyltransferase activity"/>
    <property type="evidence" value="ECO:0007669"/>
    <property type="project" value="TreeGrafter"/>
</dbReference>
<dbReference type="InterPro" id="IPR029063">
    <property type="entry name" value="SAM-dependent_MTases_sf"/>
</dbReference>
<dbReference type="GO" id="GO:0016435">
    <property type="term" value="F:rRNA (guanine) methyltransferase activity"/>
    <property type="evidence" value="ECO:0007669"/>
    <property type="project" value="TreeGrafter"/>
</dbReference>
<dbReference type="RefSeq" id="XP_001712853.1">
    <property type="nucleotide sequence ID" value="XM_001712801.1"/>
</dbReference>
<evidence type="ECO:0000256" key="2">
    <source>
        <dbReference type="ARBA" id="ARBA00022603"/>
    </source>
</evidence>
<dbReference type="GO" id="GO:0000466">
    <property type="term" value="P:maturation of 5.8S rRNA from tricistronic rRNA transcript (SSU-rRNA, 5.8S rRNA, LSU-rRNA)"/>
    <property type="evidence" value="ECO:0007669"/>
    <property type="project" value="TreeGrafter"/>
</dbReference>
<feature type="domain" description="Ribosomal RNA methyltransferase FtsJ" evidence="6">
    <location>
        <begin position="56"/>
        <end position="232"/>
    </location>
</feature>
<keyword evidence="5" id="KW-0812">Transmembrane</keyword>
<dbReference type="EMBL" id="DQ158856">
    <property type="protein sequence ID" value="ABA27241.1"/>
    <property type="molecule type" value="Genomic_DNA"/>
</dbReference>
<organism evidence="7 8">
    <name type="scientific">Bigelowiella natans</name>
    <name type="common">Pedinomonas minutissima</name>
    <name type="synonym">Chlorarachnion sp. (strain CCMP621)</name>
    <dbReference type="NCBI Taxonomy" id="227086"/>
    <lineage>
        <taxon>Eukaryota</taxon>
        <taxon>Sar</taxon>
        <taxon>Rhizaria</taxon>
        <taxon>Cercozoa</taxon>
        <taxon>Chlorarachniophyceae</taxon>
        <taxon>Bigelowiella</taxon>
    </lineage>
</organism>
<dbReference type="AlphaFoldDB" id="Q3LWC3"/>
<dbReference type="PANTHER" id="PTHR10920">
    <property type="entry name" value="RIBOSOMAL RNA METHYLTRANSFERASE"/>
    <property type="match status" value="1"/>
</dbReference>
<dbReference type="GO" id="GO:0005730">
    <property type="term" value="C:nucleolus"/>
    <property type="evidence" value="ECO:0007669"/>
    <property type="project" value="TreeGrafter"/>
</dbReference>
<dbReference type="HAMAP" id="MF_01547">
    <property type="entry name" value="RNA_methyltr_E"/>
    <property type="match status" value="1"/>
</dbReference>
<dbReference type="Proteomes" id="UP000243425">
    <property type="component" value="Nucleomorph 1"/>
</dbReference>
<accession>Q3LWC3</accession>
<evidence type="ECO:0000259" key="6">
    <source>
        <dbReference type="Pfam" id="PF01728"/>
    </source>
</evidence>
<geneLocation type="nucleomorph" evidence="7"/>
<keyword evidence="1" id="KW-0698">rRNA processing</keyword>